<evidence type="ECO:0000256" key="1">
    <source>
        <dbReference type="SAM" id="MobiDB-lite"/>
    </source>
</evidence>
<reference evidence="4 5" key="1">
    <citation type="journal article" date="2018" name="Nat. Microbiol.">
        <title>Leveraging single-cell genomics to expand the fungal tree of life.</title>
        <authorList>
            <person name="Ahrendt S.R."/>
            <person name="Quandt C.A."/>
            <person name="Ciobanu D."/>
            <person name="Clum A."/>
            <person name="Salamov A."/>
            <person name="Andreopoulos B."/>
            <person name="Cheng J.F."/>
            <person name="Woyke T."/>
            <person name="Pelin A."/>
            <person name="Henrissat B."/>
            <person name="Reynolds N.K."/>
            <person name="Benny G.L."/>
            <person name="Smith M.E."/>
            <person name="James T.Y."/>
            <person name="Grigoriev I.V."/>
        </authorList>
    </citation>
    <scope>NUCLEOTIDE SEQUENCE [LARGE SCALE GENOMIC DNA]</scope>
    <source>
        <strain evidence="4 5">ATCC 52028</strain>
    </source>
</reference>
<feature type="compositionally biased region" description="Low complexity" evidence="1">
    <location>
        <begin position="802"/>
        <end position="815"/>
    </location>
</feature>
<accession>A0A4P9WY46</accession>
<evidence type="ECO:0008006" key="6">
    <source>
        <dbReference type="Google" id="ProtNLM"/>
    </source>
</evidence>
<dbReference type="EMBL" id="ML009445">
    <property type="protein sequence ID" value="RKO97041.1"/>
    <property type="molecule type" value="Genomic_DNA"/>
</dbReference>
<dbReference type="Proteomes" id="UP000268535">
    <property type="component" value="Unassembled WGS sequence"/>
</dbReference>
<evidence type="ECO:0000313" key="3">
    <source>
        <dbReference type="EMBL" id="RKO98354.1"/>
    </source>
</evidence>
<dbReference type="InterPro" id="IPR027482">
    <property type="entry name" value="Sec1-like_dom2"/>
</dbReference>
<dbReference type="InterPro" id="IPR036045">
    <property type="entry name" value="Sec1-like_sf"/>
</dbReference>
<evidence type="ECO:0000313" key="5">
    <source>
        <dbReference type="Proteomes" id="UP000274922"/>
    </source>
</evidence>
<keyword evidence="5" id="KW-1185">Reference proteome</keyword>
<protein>
    <recommendedName>
        <fullName evidence="6">Sec1-like protein</fullName>
    </recommendedName>
</protein>
<feature type="region of interest" description="Disordered" evidence="1">
    <location>
        <begin position="149"/>
        <end position="188"/>
    </location>
</feature>
<evidence type="ECO:0000313" key="4">
    <source>
        <dbReference type="Proteomes" id="UP000268535"/>
    </source>
</evidence>
<dbReference type="AlphaFoldDB" id="A0A4P9WY46"/>
<dbReference type="STRING" id="1555241.A0A4P9WY46"/>
<sequence>MDLAEKVDGVWDALHALIARDLQHPPVLLADPPAYQCLAWSYPRGIAGLLERGALAVRRVDPGDAPGPAAGATRVDANDAGTPWTLPPLWRTARPRYIVLASAFVHRDWPRWCAFVAALGASSSTDVAPRRADPPIEIAVLTTYSEHAHRLDRTTSARPRTPLAPSRADAAPPPASETAEAPWPDRSGEPGERPYFAILAGALVVAARAHAAAPPVVVEIAHAPIVVALVTKSIFLVPRSIPPLSHDALASSASVSAGHLSATDSDAATALSAFLDLLDLQDTLYAVGGGRAHAMAAYIAARDGQRPRRSTGALPHKGHVAVILVERSADLLTPCLSAAAAAAGGTSSNALAYIAERCALAVAADAAATTASSLPSPAARRQPPCGWDPVVPTIGPLACGAHPDARRTLQALLAISARDAPLVIRKQLLTVAARENVVLPAASKAPSAARDLARLQDALAQCADDVPLRQREGHLLQLLRGSLWALAAAPSDRDTLAQTLEKTLVTNLQELSVSGLGYADEILTLLQEQLLDPSVPIAVCLRLLLMTAGCLAAPGTPILDVYQWRRLREAVHARYANAPRLDASTRDPCDAALDAALAQQPSYVDTLFDTLDTLAAAATTHAAGPRFHAAGAGMVTLAERVIRDATMAADSEAGVDGLASGAGADAAHRFRMGSAGAARTGGSADAPADDAVDFRQVAYPSTHAGKKLLSGFRRFWGDGAGHEAASGAVALPRRPPAAASTGPDFMGSLGTIGSLAASVAGVDAADSTAGASPRQFRHVVVFFVGGATLHEIGRIRAALKRTSASASLSTPPSTTTGGGSNEDLRGQPQQVLVGASSIIDTADMVQSLLQVKNVNKPGLQR</sequence>
<dbReference type="EMBL" id="ML014471">
    <property type="protein sequence ID" value="RKO98354.1"/>
    <property type="molecule type" value="Genomic_DNA"/>
</dbReference>
<reference evidence="2" key="3">
    <citation type="submission" date="2018-08" db="EMBL/GenBank/DDBJ databases">
        <title>Leveraging single-cell genomics to expand the Fungal Tree of Life.</title>
        <authorList>
            <consortium name="DOE Joint Genome Institute"/>
            <person name="Ahrendt S.R."/>
            <person name="Quandt C.A."/>
            <person name="Ciobanu D."/>
            <person name="Clum A."/>
            <person name="Salamov A."/>
            <person name="Andreopoulos B."/>
            <person name="Cheng J.-F."/>
            <person name="Woyke T."/>
            <person name="Pelin A."/>
            <person name="Henrissat B."/>
            <person name="Reynolds N."/>
            <person name="Benny G.L."/>
            <person name="Smith M.E."/>
            <person name="James T.Y."/>
            <person name="Grigoriev I.V."/>
        </authorList>
    </citation>
    <scope>NUCLEOTIDE SEQUENCE</scope>
    <source>
        <strain evidence="2">ATCC 52028</strain>
    </source>
</reference>
<evidence type="ECO:0000313" key="2">
    <source>
        <dbReference type="EMBL" id="RKO97041.1"/>
    </source>
</evidence>
<feature type="region of interest" description="Disordered" evidence="1">
    <location>
        <begin position="801"/>
        <end position="826"/>
    </location>
</feature>
<dbReference type="Proteomes" id="UP000274922">
    <property type="component" value="Unassembled WGS sequence"/>
</dbReference>
<gene>
    <name evidence="2" type="ORF">CAUPRSCDRAFT_11267</name>
    <name evidence="3" type="ORF">CXG81DRAFT_21401</name>
</gene>
<proteinExistence type="predicted"/>
<reference evidence="3" key="2">
    <citation type="submission" date="2018-04" db="EMBL/GenBank/DDBJ databases">
        <title>Leveraging single-cell genomics to expand the Fungal Tree of Life.</title>
        <authorList>
            <consortium name="DOE Joint Genome Institute"/>
            <person name="Ahrendt S.R."/>
            <person name="Quandt C.A."/>
            <person name="Ciobanu D."/>
            <person name="Clum A."/>
            <person name="Salamov A."/>
            <person name="Andreopoulos B."/>
            <person name="Cheng J.-F."/>
            <person name="Woyke T."/>
            <person name="Pelin A."/>
            <person name="Henrissat B."/>
            <person name="Benny G.L."/>
            <person name="Smith M.E."/>
            <person name="James T.Y."/>
            <person name="Grigoriev I.V."/>
        </authorList>
    </citation>
    <scope>NUCLEOTIDE SEQUENCE</scope>
    <source>
        <strain evidence="3">ATCC 52028</strain>
    </source>
</reference>
<organism evidence="3 5">
    <name type="scientific">Caulochytrium protostelioides</name>
    <dbReference type="NCBI Taxonomy" id="1555241"/>
    <lineage>
        <taxon>Eukaryota</taxon>
        <taxon>Fungi</taxon>
        <taxon>Fungi incertae sedis</taxon>
        <taxon>Chytridiomycota</taxon>
        <taxon>Chytridiomycota incertae sedis</taxon>
        <taxon>Chytridiomycetes</taxon>
        <taxon>Caulochytriales</taxon>
        <taxon>Caulochytriaceae</taxon>
        <taxon>Caulochytrium</taxon>
    </lineage>
</organism>
<feature type="compositionally biased region" description="Low complexity" evidence="1">
    <location>
        <begin position="163"/>
        <end position="184"/>
    </location>
</feature>
<name>A0A4P9WY46_9FUNG</name>
<dbReference type="SUPFAM" id="SSF56815">
    <property type="entry name" value="Sec1/munc18-like (SM) proteins"/>
    <property type="match status" value="1"/>
</dbReference>
<dbReference type="Gene3D" id="3.40.50.1910">
    <property type="match status" value="1"/>
</dbReference>